<organism evidence="3 4">
    <name type="scientific">Aspergillus nanangensis</name>
    <dbReference type="NCBI Taxonomy" id="2582783"/>
    <lineage>
        <taxon>Eukaryota</taxon>
        <taxon>Fungi</taxon>
        <taxon>Dikarya</taxon>
        <taxon>Ascomycota</taxon>
        <taxon>Pezizomycotina</taxon>
        <taxon>Eurotiomycetes</taxon>
        <taxon>Eurotiomycetidae</taxon>
        <taxon>Eurotiales</taxon>
        <taxon>Aspergillaceae</taxon>
        <taxon>Aspergillus</taxon>
        <taxon>Aspergillus subgen. Circumdati</taxon>
    </lineage>
</organism>
<dbReference type="AlphaFoldDB" id="A0AAD4CVX3"/>
<sequence length="330" mass="35520">MWNPYFVALAALAVHVKLARSDDLMYSNSSSCVDPTGFDACRHRVWESRGDCMGNCKDGKDDCINACDCLEAQKLINCGATSCWNEVYLCPYQDAVGQLLYTCPDVDVDQIPFWPIPDNAPGRCVCDVAEVANKQREIRHSIDTCDAKINSTDEASKPQLIRACECCTMSALISSIWDTCPNTDPSTNTFPYWNRTLFSPYDWDTCGPTLQENNCTDILELGDDPAERVENFYEPDNVPKNGTGVLTNTGGPISTPASGSTFTWTIGASTYPITAAASNTAVPSGTDGSHASGQGAQETGGGESVAPLRSRPSILVAVTVVGFYIGLVVC</sequence>
<keyword evidence="2" id="KW-0732">Signal</keyword>
<evidence type="ECO:0000256" key="2">
    <source>
        <dbReference type="SAM" id="SignalP"/>
    </source>
</evidence>
<gene>
    <name evidence="3" type="ORF">FE257_010780</name>
</gene>
<dbReference type="EMBL" id="VCAU01000007">
    <property type="protein sequence ID" value="KAF9893468.1"/>
    <property type="molecule type" value="Genomic_DNA"/>
</dbReference>
<proteinExistence type="predicted"/>
<dbReference type="Proteomes" id="UP001194746">
    <property type="component" value="Unassembled WGS sequence"/>
</dbReference>
<reference evidence="3" key="1">
    <citation type="journal article" date="2019" name="Beilstein J. Org. Chem.">
        <title>Nanangenines: drimane sesquiterpenoids as the dominant metabolite cohort of a novel Australian fungus, Aspergillus nanangensis.</title>
        <authorList>
            <person name="Lacey H.J."/>
            <person name="Gilchrist C.L.M."/>
            <person name="Crombie A."/>
            <person name="Kalaitzis J.A."/>
            <person name="Vuong D."/>
            <person name="Rutledge P.J."/>
            <person name="Turner P."/>
            <person name="Pitt J.I."/>
            <person name="Lacey E."/>
            <person name="Chooi Y.H."/>
            <person name="Piggott A.M."/>
        </authorList>
    </citation>
    <scope>NUCLEOTIDE SEQUENCE</scope>
    <source>
        <strain evidence="3">MST-FP2251</strain>
    </source>
</reference>
<evidence type="ECO:0000256" key="1">
    <source>
        <dbReference type="SAM" id="MobiDB-lite"/>
    </source>
</evidence>
<evidence type="ECO:0000313" key="3">
    <source>
        <dbReference type="EMBL" id="KAF9893468.1"/>
    </source>
</evidence>
<feature type="signal peptide" evidence="2">
    <location>
        <begin position="1"/>
        <end position="21"/>
    </location>
</feature>
<evidence type="ECO:0000313" key="4">
    <source>
        <dbReference type="Proteomes" id="UP001194746"/>
    </source>
</evidence>
<feature type="compositionally biased region" description="Polar residues" evidence="1">
    <location>
        <begin position="280"/>
        <end position="297"/>
    </location>
</feature>
<feature type="chain" id="PRO_5042016911" evidence="2">
    <location>
        <begin position="22"/>
        <end position="330"/>
    </location>
</feature>
<keyword evidence="4" id="KW-1185">Reference proteome</keyword>
<reference evidence="3" key="2">
    <citation type="submission" date="2020-02" db="EMBL/GenBank/DDBJ databases">
        <authorList>
            <person name="Gilchrist C.L.M."/>
            <person name="Chooi Y.-H."/>
        </authorList>
    </citation>
    <scope>NUCLEOTIDE SEQUENCE</scope>
    <source>
        <strain evidence="3">MST-FP2251</strain>
    </source>
</reference>
<feature type="region of interest" description="Disordered" evidence="1">
    <location>
        <begin position="280"/>
        <end position="307"/>
    </location>
</feature>
<accession>A0AAD4CVX3</accession>
<protein>
    <submittedName>
        <fullName evidence="3">Uncharacterized protein</fullName>
    </submittedName>
</protein>
<comment type="caution">
    <text evidence="3">The sequence shown here is derived from an EMBL/GenBank/DDBJ whole genome shotgun (WGS) entry which is preliminary data.</text>
</comment>
<name>A0AAD4CVX3_ASPNN</name>